<dbReference type="RefSeq" id="XP_011039574.1">
    <property type="nucleotide sequence ID" value="XM_011041272.1"/>
</dbReference>
<evidence type="ECO:0000313" key="7">
    <source>
        <dbReference type="Proteomes" id="UP000694918"/>
    </source>
</evidence>
<comment type="subcellular location">
    <subcellularLocation>
        <location evidence="1">Mitochondrion</location>
    </subcellularLocation>
</comment>
<dbReference type="GeneID" id="105136086"/>
<evidence type="ECO:0000256" key="5">
    <source>
        <dbReference type="ARBA" id="ARBA00023128"/>
    </source>
</evidence>
<dbReference type="PANTHER" id="PTHR45717">
    <property type="entry name" value="OS12G0527900 PROTEIN"/>
    <property type="match status" value="1"/>
</dbReference>
<evidence type="ECO:0000256" key="6">
    <source>
        <dbReference type="PROSITE-ProRule" id="PRU00708"/>
    </source>
</evidence>
<organism evidence="7 8">
    <name type="scientific">Populus euphratica</name>
    <name type="common">Euphrates poplar</name>
    <dbReference type="NCBI Taxonomy" id="75702"/>
    <lineage>
        <taxon>Eukaryota</taxon>
        <taxon>Viridiplantae</taxon>
        <taxon>Streptophyta</taxon>
        <taxon>Embryophyta</taxon>
        <taxon>Tracheophyta</taxon>
        <taxon>Spermatophyta</taxon>
        <taxon>Magnoliopsida</taxon>
        <taxon>eudicotyledons</taxon>
        <taxon>Gunneridae</taxon>
        <taxon>Pentapetalae</taxon>
        <taxon>rosids</taxon>
        <taxon>fabids</taxon>
        <taxon>Malpighiales</taxon>
        <taxon>Salicaceae</taxon>
        <taxon>Saliceae</taxon>
        <taxon>Populus</taxon>
    </lineage>
</organism>
<accession>A0AAJ6V1V4</accession>
<dbReference type="FunFam" id="1.25.40.10:FF:000385">
    <property type="entry name" value="Pentatricopeptide repeat-containing protein mitochondrial"/>
    <property type="match status" value="1"/>
</dbReference>
<dbReference type="InterPro" id="IPR011990">
    <property type="entry name" value="TPR-like_helical_dom_sf"/>
</dbReference>
<sequence length="1072" mass="122449">MSMSVFKTMKLVPLTVKTLHHRIIRNTVIGPRRQPLIINRSYSTTPTGRTKKPWTDAMNVLYNRISSLADQRITISLFLNQWVLEGQPVNKNQLREFIKELRFHKRYAHALEISTWMTDSGYFELASQDVAVQLDLISNVHGIEQAQKLFNNTPQHLKVLKVYSALLNCYAKAKLAEKAESVVQEMKSLGFANTLLVYNVILNFYYQTGNPEKINSLMQEMEQNGTGCDKFAHSIQLSAYASVSDIVGIEKTLAKMESDPNVFLDWTSYNAAAKGYIKVGLVDKALKMLEKSERLVTGKRRGTAYDSLITLYAATGKTNEVLRIWELYKKNEKVYKDAYISIITSLLKLDDFENAETIFEEWEFQNHSCYGIHIPNFLIDAYSRKGLVQKAETLIDRAISKGGKPNAKTWYHLATGYLQNGQTLKAVEAMKKAVVVSGRMWKPSNEILANCLGYLKVEGDLGKLRNFMDLLRDNDIISLDVQERLLNHIKNAKSSSDVLSALNNNYLLVSSDLVHDQATSCRFAGWAKITSPLSSLKPSLNPSSQIHSYYCYSLQQMNLLRLAYISSTISRLNPKNVVGIRFFYSKIQNPRSREPPWKGPFTRLSRRLSRIRDHNVSVIPVLDKWIQEGETIWEDLIHALIKELRHYRRYHHALEISMWMTDKRYLALTSRAVAVRLDLISKVHGIEQVENYFNNIPTKLKGLESYGALLNCYAYVKSVEKAEAVMQRMRELGFARKPLVFTVMLNLYYKTGNTEKLDPLMREMEENGISFDKFAFCIRLSSYAAASDIEGMEKTLTRIESDPNVVLDWATYATVANGYSKVGLLDKALEMLKRCERLITGERRSTPYDYLMTQYATTGTKEDVLRVWELHKKYVRNRKNISVITSLLKFDDLESAEKIFEEWESQKLCDDITIPNFLVDAYSRKGHLEKAEMLLQRAISNGTKPNANTWYLLAKGYLQHNQTPKAVEAMKEMIVLSGPRSRPSTVSWVACLQHLKDSGDMDNAEGFINLLREKDIISLDIQDKLSSYIKDRDSRLDALGVLKGSSLHGINVTHEFRRPDQAEKDSSDSVSG</sequence>
<dbReference type="PANTHER" id="PTHR45717:SF28">
    <property type="entry name" value="PENTACOTRIPEPTIDE-REPEAT REGION OF PRORP DOMAIN-CONTAINING PROTEIN"/>
    <property type="match status" value="1"/>
</dbReference>
<feature type="repeat" description="PPR" evidence="6">
    <location>
        <begin position="702"/>
        <end position="736"/>
    </location>
</feature>
<keyword evidence="7" id="KW-1185">Reference proteome</keyword>
<dbReference type="Pfam" id="PF01535">
    <property type="entry name" value="PPR"/>
    <property type="match status" value="8"/>
</dbReference>
<evidence type="ECO:0000256" key="4">
    <source>
        <dbReference type="ARBA" id="ARBA00022946"/>
    </source>
</evidence>
<dbReference type="KEGG" id="peu:105136086"/>
<proteinExistence type="inferred from homology"/>
<dbReference type="PROSITE" id="PS51375">
    <property type="entry name" value="PPR"/>
    <property type="match status" value="3"/>
</dbReference>
<feature type="repeat" description="PPR" evidence="6">
    <location>
        <begin position="911"/>
        <end position="945"/>
    </location>
</feature>
<evidence type="ECO:0000256" key="3">
    <source>
        <dbReference type="ARBA" id="ARBA00022737"/>
    </source>
</evidence>
<dbReference type="GO" id="GO:0005739">
    <property type="term" value="C:mitochondrion"/>
    <property type="evidence" value="ECO:0007669"/>
    <property type="project" value="UniProtKB-SubCell"/>
</dbReference>
<evidence type="ECO:0000256" key="1">
    <source>
        <dbReference type="ARBA" id="ARBA00004173"/>
    </source>
</evidence>
<feature type="repeat" description="PPR" evidence="6">
    <location>
        <begin position="159"/>
        <end position="193"/>
    </location>
</feature>
<dbReference type="InterPro" id="IPR002885">
    <property type="entry name" value="PPR_rpt"/>
</dbReference>
<keyword evidence="3" id="KW-0677">Repeat</keyword>
<dbReference type="SUPFAM" id="SSF48452">
    <property type="entry name" value="TPR-like"/>
    <property type="match status" value="2"/>
</dbReference>
<protein>
    <submittedName>
        <fullName evidence="8">Uncharacterized protein LOC105136086</fullName>
    </submittedName>
</protein>
<gene>
    <name evidence="8" type="primary">LOC105136086</name>
</gene>
<dbReference type="Proteomes" id="UP000694918">
    <property type="component" value="Unplaced"/>
</dbReference>
<dbReference type="Gene3D" id="1.25.40.10">
    <property type="entry name" value="Tetratricopeptide repeat domain"/>
    <property type="match status" value="6"/>
</dbReference>
<comment type="similarity">
    <text evidence="2">Belongs to the PPR family. P subfamily.</text>
</comment>
<keyword evidence="4" id="KW-0809">Transit peptide</keyword>
<dbReference type="GO" id="GO:0003729">
    <property type="term" value="F:mRNA binding"/>
    <property type="evidence" value="ECO:0007669"/>
    <property type="project" value="UniProtKB-ARBA"/>
</dbReference>
<dbReference type="AlphaFoldDB" id="A0AAJ6V1V4"/>
<reference evidence="8" key="1">
    <citation type="submission" date="2025-08" db="UniProtKB">
        <authorList>
            <consortium name="RefSeq"/>
        </authorList>
    </citation>
    <scope>IDENTIFICATION</scope>
</reference>
<name>A0AAJ6V1V4_POPEU</name>
<evidence type="ECO:0000256" key="2">
    <source>
        <dbReference type="ARBA" id="ARBA00007626"/>
    </source>
</evidence>
<keyword evidence="5" id="KW-0496">Mitochondrion</keyword>
<dbReference type="NCBIfam" id="TIGR00756">
    <property type="entry name" value="PPR"/>
    <property type="match status" value="3"/>
</dbReference>
<evidence type="ECO:0000313" key="8">
    <source>
        <dbReference type="RefSeq" id="XP_011039574.1"/>
    </source>
</evidence>